<reference evidence="3 5" key="1">
    <citation type="submission" date="2016-06" db="EMBL/GenBank/DDBJ databases">
        <authorList>
            <person name="Kjaerup R.B."/>
            <person name="Dalgaard T.S."/>
            <person name="Juul-Madsen H.R."/>
        </authorList>
    </citation>
    <scope>NUCLEOTIDE SEQUENCE [LARGE SCALE GENOMIC DNA]</scope>
    <source>
        <strain evidence="3 5">DSM 43363</strain>
    </source>
</reference>
<dbReference type="EMBL" id="CP109071">
    <property type="protein sequence ID" value="WSA34839.1"/>
    <property type="molecule type" value="Genomic_DNA"/>
</dbReference>
<dbReference type="RefSeq" id="WP_176733669.1">
    <property type="nucleotide sequence ID" value="NZ_CP109071.1"/>
</dbReference>
<evidence type="ECO:0000313" key="3">
    <source>
        <dbReference type="EMBL" id="SCL57610.1"/>
    </source>
</evidence>
<dbReference type="SUPFAM" id="SSF69318">
    <property type="entry name" value="Integrin alpha N-terminal domain"/>
    <property type="match status" value="1"/>
</dbReference>
<dbReference type="EMBL" id="FMIC01000002">
    <property type="protein sequence ID" value="SCL57610.1"/>
    <property type="molecule type" value="Genomic_DNA"/>
</dbReference>
<gene>
    <name evidence="3" type="ORF">GA0070608_1851</name>
    <name evidence="4" type="ORF">OIE14_12720</name>
</gene>
<proteinExistence type="predicted"/>
<feature type="chain" id="PRO_5008748078" evidence="2">
    <location>
        <begin position="23"/>
        <end position="374"/>
    </location>
</feature>
<dbReference type="PANTHER" id="PTHR46580:SF2">
    <property type="entry name" value="MAM DOMAIN-CONTAINING PROTEIN"/>
    <property type="match status" value="1"/>
</dbReference>
<evidence type="ECO:0000256" key="2">
    <source>
        <dbReference type="SAM" id="SignalP"/>
    </source>
</evidence>
<reference evidence="4 6" key="2">
    <citation type="submission" date="2022-10" db="EMBL/GenBank/DDBJ databases">
        <title>The complete genomes of actinobacterial strains from the NBC collection.</title>
        <authorList>
            <person name="Joergensen T.S."/>
            <person name="Alvarez Arevalo M."/>
            <person name="Sterndorff E.B."/>
            <person name="Faurdal D."/>
            <person name="Vuksanovic O."/>
            <person name="Mourched A.-S."/>
            <person name="Charusanti P."/>
            <person name="Shaw S."/>
            <person name="Blin K."/>
            <person name="Weber T."/>
        </authorList>
    </citation>
    <scope>NUCLEOTIDE SEQUENCE [LARGE SCALE GENOMIC DNA]</scope>
    <source>
        <strain evidence="4 6">NBC 01809</strain>
    </source>
</reference>
<evidence type="ECO:0000313" key="5">
    <source>
        <dbReference type="Proteomes" id="UP000199343"/>
    </source>
</evidence>
<sequence>MLIAAALLLGSIAVTPPTVVQAASAGVEGINGFAAWGDFNGDGKADYCSIHMNTDLRCVLSTGTGLGQKITAFNQDHGYKEGRAWVDFNGDRRVDYCRVVAAGGKSLSCTLSNGTSFGSTHTSGGLDPGWTAGQAWVDFNADGRADFCRVIGTWGQKVQCTVSTGTGFGATYTSGNLDAGWDAGRDWVDVNGDGRADYCRVVDSSKLQCTVSTGTGFGATFTSAGLDGGWDDSRDWVDFNGDGRVDYCRIVGTVSKSVQCTLSTGNNFGSTITSAAMDVGYQATRGWADFNGDGRPDFCRINNNVGVCTVSNGSAFGTTYSHPSIKFEVAGANGWADFNGDGRADHSVIKDETTFYLSTGTGWGGPLTSPRPLA</sequence>
<dbReference type="PANTHER" id="PTHR46580">
    <property type="entry name" value="SENSOR KINASE-RELATED"/>
    <property type="match status" value="1"/>
</dbReference>
<dbReference type="AlphaFoldDB" id="A0A1C6UUC1"/>
<dbReference type="Proteomes" id="UP000199343">
    <property type="component" value="Unassembled WGS sequence"/>
</dbReference>
<name>A0A1C6UUC1_9ACTN</name>
<dbReference type="Pfam" id="PF13517">
    <property type="entry name" value="FG-GAP_3"/>
    <property type="match status" value="2"/>
</dbReference>
<feature type="signal peptide" evidence="2">
    <location>
        <begin position="1"/>
        <end position="22"/>
    </location>
</feature>
<protein>
    <submittedName>
        <fullName evidence="3">Repeat domain-containing protein</fullName>
    </submittedName>
    <submittedName>
        <fullName evidence="4">VCBS repeat-containing protein</fullName>
    </submittedName>
</protein>
<organism evidence="3 5">
    <name type="scientific">Micromonospora peucetia</name>
    <dbReference type="NCBI Taxonomy" id="47871"/>
    <lineage>
        <taxon>Bacteria</taxon>
        <taxon>Bacillati</taxon>
        <taxon>Actinomycetota</taxon>
        <taxon>Actinomycetes</taxon>
        <taxon>Micromonosporales</taxon>
        <taxon>Micromonosporaceae</taxon>
        <taxon>Micromonospora</taxon>
    </lineage>
</organism>
<dbReference type="Proteomes" id="UP001334804">
    <property type="component" value="Chromosome"/>
</dbReference>
<keyword evidence="6" id="KW-1185">Reference proteome</keyword>
<dbReference type="InterPro" id="IPR028994">
    <property type="entry name" value="Integrin_alpha_N"/>
</dbReference>
<dbReference type="InterPro" id="IPR013517">
    <property type="entry name" value="FG-GAP"/>
</dbReference>
<evidence type="ECO:0000313" key="4">
    <source>
        <dbReference type="EMBL" id="WSA34839.1"/>
    </source>
</evidence>
<evidence type="ECO:0000256" key="1">
    <source>
        <dbReference type="ARBA" id="ARBA00022729"/>
    </source>
</evidence>
<keyword evidence="1 2" id="KW-0732">Signal</keyword>
<accession>A0A1C6UUC1</accession>
<evidence type="ECO:0000313" key="6">
    <source>
        <dbReference type="Proteomes" id="UP001334804"/>
    </source>
</evidence>